<feature type="chain" id="PRO_5026165641" evidence="2">
    <location>
        <begin position="28"/>
        <end position="76"/>
    </location>
</feature>
<accession>A0A6G1F0L0</accession>
<dbReference type="Proteomes" id="UP000479710">
    <property type="component" value="Unassembled WGS sequence"/>
</dbReference>
<organism evidence="3 4">
    <name type="scientific">Oryza meyeriana var. granulata</name>
    <dbReference type="NCBI Taxonomy" id="110450"/>
    <lineage>
        <taxon>Eukaryota</taxon>
        <taxon>Viridiplantae</taxon>
        <taxon>Streptophyta</taxon>
        <taxon>Embryophyta</taxon>
        <taxon>Tracheophyta</taxon>
        <taxon>Spermatophyta</taxon>
        <taxon>Magnoliopsida</taxon>
        <taxon>Liliopsida</taxon>
        <taxon>Poales</taxon>
        <taxon>Poaceae</taxon>
        <taxon>BOP clade</taxon>
        <taxon>Oryzoideae</taxon>
        <taxon>Oryzeae</taxon>
        <taxon>Oryzinae</taxon>
        <taxon>Oryza</taxon>
        <taxon>Oryza meyeriana</taxon>
    </lineage>
</organism>
<dbReference type="AlphaFoldDB" id="A0A6G1F0L0"/>
<evidence type="ECO:0000256" key="1">
    <source>
        <dbReference type="SAM" id="Phobius"/>
    </source>
</evidence>
<evidence type="ECO:0000313" key="3">
    <source>
        <dbReference type="EMBL" id="KAF0930413.1"/>
    </source>
</evidence>
<feature type="signal peptide" evidence="2">
    <location>
        <begin position="1"/>
        <end position="27"/>
    </location>
</feature>
<dbReference type="InterPro" id="IPR009424">
    <property type="entry name" value="AGP16/20/22/41"/>
</dbReference>
<reference evidence="3 4" key="1">
    <citation type="submission" date="2019-11" db="EMBL/GenBank/DDBJ databases">
        <title>Whole genome sequence of Oryza granulata.</title>
        <authorList>
            <person name="Li W."/>
        </authorList>
    </citation>
    <scope>NUCLEOTIDE SEQUENCE [LARGE SCALE GENOMIC DNA]</scope>
    <source>
        <strain evidence="4">cv. Menghai</strain>
        <tissue evidence="3">Leaf</tissue>
    </source>
</reference>
<dbReference type="Pfam" id="PF06376">
    <property type="entry name" value="AGP"/>
    <property type="match status" value="1"/>
</dbReference>
<keyword evidence="2" id="KW-0732">Signal</keyword>
<keyword evidence="4" id="KW-1185">Reference proteome</keyword>
<keyword evidence="1" id="KW-0812">Transmembrane</keyword>
<comment type="caution">
    <text evidence="3">The sequence shown here is derived from an EMBL/GenBank/DDBJ whole genome shotgun (WGS) entry which is preliminary data.</text>
</comment>
<gene>
    <name evidence="3" type="ORF">E2562_032294</name>
</gene>
<proteinExistence type="predicted"/>
<protein>
    <submittedName>
        <fullName evidence="3">Uncharacterized protein</fullName>
    </submittedName>
</protein>
<keyword evidence="1" id="KW-0472">Membrane</keyword>
<keyword evidence="1" id="KW-1133">Transmembrane helix</keyword>
<evidence type="ECO:0000313" key="4">
    <source>
        <dbReference type="Proteomes" id="UP000479710"/>
    </source>
</evidence>
<name>A0A6G1F0L0_9ORYZ</name>
<dbReference type="EMBL" id="SPHZ02000002">
    <property type="protein sequence ID" value="KAF0930413.1"/>
    <property type="molecule type" value="Genomic_DNA"/>
</dbReference>
<sequence>MASTGGADALVLLLFMFAAVHLSPAACREVATAEAMQAANTRHRRSSGRRLDGKTIDQGIGYILIALALVFTYVLH</sequence>
<evidence type="ECO:0000256" key="2">
    <source>
        <dbReference type="SAM" id="SignalP"/>
    </source>
</evidence>
<feature type="transmembrane region" description="Helical" evidence="1">
    <location>
        <begin position="59"/>
        <end position="75"/>
    </location>
</feature>